<evidence type="ECO:0000256" key="4">
    <source>
        <dbReference type="SAM" id="MobiDB-lite"/>
    </source>
</evidence>
<keyword evidence="2" id="KW-0863">Zinc-finger</keyword>
<dbReference type="GO" id="GO:0008270">
    <property type="term" value="F:zinc ion binding"/>
    <property type="evidence" value="ECO:0007669"/>
    <property type="project" value="UniProtKB-KW"/>
</dbReference>
<feature type="compositionally biased region" description="Polar residues" evidence="4">
    <location>
        <begin position="35"/>
        <end position="54"/>
    </location>
</feature>
<dbReference type="STRING" id="5514.A0A395RYP9"/>
<evidence type="ECO:0000313" key="6">
    <source>
        <dbReference type="EMBL" id="RGP64962.1"/>
    </source>
</evidence>
<dbReference type="InterPro" id="IPR027377">
    <property type="entry name" value="ZAR1/RTP1-5-like_Znf-3CxxC"/>
</dbReference>
<gene>
    <name evidence="6" type="ORF">FSPOR_7576</name>
</gene>
<proteinExistence type="predicted"/>
<evidence type="ECO:0000259" key="5">
    <source>
        <dbReference type="SMART" id="SM01328"/>
    </source>
</evidence>
<keyword evidence="7" id="KW-1185">Reference proteome</keyword>
<accession>A0A395RYP9</accession>
<evidence type="ECO:0000256" key="2">
    <source>
        <dbReference type="ARBA" id="ARBA00022771"/>
    </source>
</evidence>
<dbReference type="AlphaFoldDB" id="A0A395RYP9"/>
<reference evidence="6 7" key="1">
    <citation type="journal article" date="2018" name="PLoS Pathog.">
        <title>Evolution of structural diversity of trichothecenes, a family of toxins produced by plant pathogenic and entomopathogenic fungi.</title>
        <authorList>
            <person name="Proctor R.H."/>
            <person name="McCormick S.P."/>
            <person name="Kim H.S."/>
            <person name="Cardoza R.E."/>
            <person name="Stanley A.M."/>
            <person name="Lindo L."/>
            <person name="Kelly A."/>
            <person name="Brown D.W."/>
            <person name="Lee T."/>
            <person name="Vaughan M.M."/>
            <person name="Alexander N.J."/>
            <person name="Busman M."/>
            <person name="Gutierrez S."/>
        </authorList>
    </citation>
    <scope>NUCLEOTIDE SEQUENCE [LARGE SCALE GENOMIC DNA]</scope>
    <source>
        <strain evidence="6 7">NRRL 3299</strain>
    </source>
</reference>
<evidence type="ECO:0000313" key="7">
    <source>
        <dbReference type="Proteomes" id="UP000266152"/>
    </source>
</evidence>
<dbReference type="EMBL" id="PXOF01000108">
    <property type="protein sequence ID" value="RGP64962.1"/>
    <property type="molecule type" value="Genomic_DNA"/>
</dbReference>
<name>A0A395RYP9_FUSSP</name>
<keyword evidence="1" id="KW-0479">Metal-binding</keyword>
<dbReference type="Pfam" id="PF13695">
    <property type="entry name" value="Zn_ribbon_3CxxC"/>
    <property type="match status" value="1"/>
</dbReference>
<comment type="caution">
    <text evidence="6">The sequence shown here is derived from an EMBL/GenBank/DDBJ whole genome shotgun (WGS) entry which is preliminary data.</text>
</comment>
<evidence type="ECO:0000256" key="1">
    <source>
        <dbReference type="ARBA" id="ARBA00022723"/>
    </source>
</evidence>
<keyword evidence="3" id="KW-0862">Zinc</keyword>
<dbReference type="SMART" id="SM01328">
    <property type="entry name" value="zf-3CxxC"/>
    <property type="match status" value="1"/>
</dbReference>
<evidence type="ECO:0000256" key="3">
    <source>
        <dbReference type="ARBA" id="ARBA00022833"/>
    </source>
</evidence>
<organism evidence="6 7">
    <name type="scientific">Fusarium sporotrichioides</name>
    <dbReference type="NCBI Taxonomy" id="5514"/>
    <lineage>
        <taxon>Eukaryota</taxon>
        <taxon>Fungi</taxon>
        <taxon>Dikarya</taxon>
        <taxon>Ascomycota</taxon>
        <taxon>Pezizomycotina</taxon>
        <taxon>Sordariomycetes</taxon>
        <taxon>Hypocreomycetidae</taxon>
        <taxon>Hypocreales</taxon>
        <taxon>Nectriaceae</taxon>
        <taxon>Fusarium</taxon>
    </lineage>
</organism>
<feature type="domain" description="3CxxC-type" evidence="5">
    <location>
        <begin position="90"/>
        <end position="192"/>
    </location>
</feature>
<dbReference type="Proteomes" id="UP000266152">
    <property type="component" value="Unassembled WGS sequence"/>
</dbReference>
<sequence>MAQLSPKGDVPTLSPMRISRAIENKQQGEHIPQDTCASSATTSKEANLEPQKSSMYPGLHNHVVESLEDLDYTFRNHDTKVDIKRQYDTNIIGKFECPKCQRSQGRFHTWHSNCIAITIWEYEDNSYNALVYHQLCSKCKRSTRPTLDKLSYSDRVAYRLKKWNGIEAIPAVRKVEPNGDHKEKLCQGCKKGHCSKKKWAGKGI</sequence>
<feature type="region of interest" description="Disordered" evidence="4">
    <location>
        <begin position="24"/>
        <end position="55"/>
    </location>
</feature>
<protein>
    <recommendedName>
        <fullName evidence="5">3CxxC-type domain-containing protein</fullName>
    </recommendedName>
</protein>